<dbReference type="Pfam" id="PF03692">
    <property type="entry name" value="CxxCxxCC"/>
    <property type="match status" value="1"/>
</dbReference>
<evidence type="ECO:0000313" key="1">
    <source>
        <dbReference type="EMBL" id="KYF67844.1"/>
    </source>
</evidence>
<evidence type="ECO:0008006" key="3">
    <source>
        <dbReference type="Google" id="ProtNLM"/>
    </source>
</evidence>
<dbReference type="InterPro" id="IPR005358">
    <property type="entry name" value="Puta_zinc/iron-chelating_dom"/>
</dbReference>
<sequence length="141" mass="15123">MTRARGGGRGEVVVPECTACGTCCFSTLPEYIRVFGCDHDRMDDRARELTHFVGNRCYMRIEGGRCAALTLDPERGRFLCSIYEVRPDCCRALERGSGGCLGELHEKRERPLIALDALRRRAGGDVGSGGDGGAGQGGGPA</sequence>
<gene>
    <name evidence="1" type="ORF">BE15_37650</name>
</gene>
<comment type="caution">
    <text evidence="1">The sequence shown here is derived from an EMBL/GenBank/DDBJ whole genome shotgun (WGS) entry which is preliminary data.</text>
</comment>
<organism evidence="1 2">
    <name type="scientific">Sorangium cellulosum</name>
    <name type="common">Polyangium cellulosum</name>
    <dbReference type="NCBI Taxonomy" id="56"/>
    <lineage>
        <taxon>Bacteria</taxon>
        <taxon>Pseudomonadati</taxon>
        <taxon>Myxococcota</taxon>
        <taxon>Polyangia</taxon>
        <taxon>Polyangiales</taxon>
        <taxon>Polyangiaceae</taxon>
        <taxon>Sorangium</taxon>
    </lineage>
</organism>
<dbReference type="EMBL" id="JEMA01000612">
    <property type="protein sequence ID" value="KYF67844.1"/>
    <property type="molecule type" value="Genomic_DNA"/>
</dbReference>
<dbReference type="AlphaFoldDB" id="A0A150QIR4"/>
<accession>A0A150QIR4</accession>
<dbReference type="Proteomes" id="UP000075260">
    <property type="component" value="Unassembled WGS sequence"/>
</dbReference>
<reference evidence="1 2" key="1">
    <citation type="submission" date="2014-02" db="EMBL/GenBank/DDBJ databases">
        <title>The small core and large imbalanced accessory genome model reveals a collaborative survival strategy of Sorangium cellulosum strains in nature.</title>
        <authorList>
            <person name="Han K."/>
            <person name="Peng R."/>
            <person name="Blom J."/>
            <person name="Li Y.-Z."/>
        </authorList>
    </citation>
    <scope>NUCLEOTIDE SEQUENCE [LARGE SCALE GENOMIC DNA]</scope>
    <source>
        <strain evidence="1 2">So0008-312</strain>
    </source>
</reference>
<proteinExistence type="predicted"/>
<name>A0A150QIR4_SORCE</name>
<protein>
    <recommendedName>
        <fullName evidence="3">YkgJ family cysteine cluster protein</fullName>
    </recommendedName>
</protein>
<dbReference type="OrthoDB" id="196483at2"/>
<evidence type="ECO:0000313" key="2">
    <source>
        <dbReference type="Proteomes" id="UP000075260"/>
    </source>
</evidence>